<feature type="transmembrane region" description="Helical" evidence="10">
    <location>
        <begin position="30"/>
        <end position="47"/>
    </location>
</feature>
<evidence type="ECO:0000256" key="7">
    <source>
        <dbReference type="ARBA" id="ARBA00023065"/>
    </source>
</evidence>
<dbReference type="GO" id="GO:0051453">
    <property type="term" value="P:regulation of intracellular pH"/>
    <property type="evidence" value="ECO:0007669"/>
    <property type="project" value="TreeGrafter"/>
</dbReference>
<feature type="transmembrane region" description="Helical" evidence="10">
    <location>
        <begin position="157"/>
        <end position="177"/>
    </location>
</feature>
<keyword evidence="13" id="KW-1185">Reference proteome</keyword>
<evidence type="ECO:0000256" key="10">
    <source>
        <dbReference type="RuleBase" id="RU366002"/>
    </source>
</evidence>
<keyword evidence="8 10" id="KW-0472">Membrane</keyword>
<protein>
    <submittedName>
        <fullName evidence="12">Na+/H+ antiporter</fullName>
    </submittedName>
</protein>
<evidence type="ECO:0000256" key="3">
    <source>
        <dbReference type="ARBA" id="ARBA00022475"/>
    </source>
</evidence>
<dbReference type="GO" id="GO:0098719">
    <property type="term" value="P:sodium ion import across plasma membrane"/>
    <property type="evidence" value="ECO:0007669"/>
    <property type="project" value="TreeGrafter"/>
</dbReference>
<sequence length="709" mass="77304">MEQFEFVLIVLACVSLSSVADRFVRRVSLPILQIAIGLVAAIVLPTINEVRIDSELFLVLFIAPLLFNETREASPRELWRNRADIFSLAVGLVVVSVLVIGYALNRLVPAIPLAAAFALGGALGPTDAAAVTALRSSVNLTGRQRALLSGESLINDASGVVAFQFSVAAAVTGAFSLMDATASFALLFVGGIALGAILGFVLSGAMRLLGRLGFEDVTSHALYELLSPFIVYLVCEDLGVSGILAVVAAGLVMAAPRPRFHSTYDARRRLVSNSLWAMISFLINGTIFVLLGMQLPLVVMPGLNGGLPAPQVIVAILLVAMASLGCRLVWVLALELVHRRKGEGLCGGRRGILRDALVTTIAGAKGAVTLSIVLTLPLTTAAGDPFPERSLLVTLAAGVILLTLLMADVSLPLLAPRPEDDGGHDGELREATIAVFEATTNELRRLAEDEALTEYLPALRLTLSRYELQLALERFISSGVEEENRAVEDEEARLQAETLESLHRRHLKVHSEQDWQRHLVALRGIRSSVGYTGRMADVIPNRGTLLASATTLVRRTFFPAGHRAKDGSDLDRIYGQSCIYAIELEYVSLEYFERVMKEGDVGQARAAHIRHDVHELALHSLWGRLNYGRDVPLDSRKAYTLPYDLLTHDFNPRFREQFAKAREFARDVDENALRIELDEIGRLQSEGTLTRKIANELRENVYLLQMGEG</sequence>
<dbReference type="InterPro" id="IPR006153">
    <property type="entry name" value="Cation/H_exchanger_TM"/>
</dbReference>
<accession>E1QX10</accession>
<keyword evidence="5 10" id="KW-1133">Transmembrane helix</keyword>
<evidence type="ECO:0000256" key="5">
    <source>
        <dbReference type="ARBA" id="ARBA00022989"/>
    </source>
</evidence>
<keyword evidence="4 10" id="KW-0812">Transmembrane</keyword>
<comment type="similarity">
    <text evidence="10">Belongs to the monovalent cation:proton antiporter 1 (CPA1) transporter (TC 2.A.36) family.</text>
</comment>
<comment type="caution">
    <text evidence="10">Lacks conserved residue(s) required for the propagation of feature annotation.</text>
</comment>
<evidence type="ECO:0000256" key="4">
    <source>
        <dbReference type="ARBA" id="ARBA00022692"/>
    </source>
</evidence>
<feature type="domain" description="Cation/H+ exchanger transmembrane" evidence="11">
    <location>
        <begin position="20"/>
        <end position="412"/>
    </location>
</feature>
<evidence type="ECO:0000256" key="9">
    <source>
        <dbReference type="ARBA" id="ARBA00023201"/>
    </source>
</evidence>
<keyword evidence="9 10" id="KW-0739">Sodium transport</keyword>
<dbReference type="HOGENOM" id="CLU_005912_6_2_11"/>
<dbReference type="NCBIfam" id="TIGR00831">
    <property type="entry name" value="a_cpa1"/>
    <property type="match status" value="1"/>
</dbReference>
<keyword evidence="2 10" id="KW-0813">Transport</keyword>
<evidence type="ECO:0000256" key="2">
    <source>
        <dbReference type="ARBA" id="ARBA00022448"/>
    </source>
</evidence>
<dbReference type="GO" id="GO:0015386">
    <property type="term" value="F:potassium:proton antiporter activity"/>
    <property type="evidence" value="ECO:0007669"/>
    <property type="project" value="TreeGrafter"/>
</dbReference>
<dbReference type="Gene3D" id="6.10.140.1330">
    <property type="match status" value="1"/>
</dbReference>
<dbReference type="InterPro" id="IPR004705">
    <property type="entry name" value="Cation/H_exchanger_CPA1_bac"/>
</dbReference>
<keyword evidence="7 10" id="KW-0406">Ion transport</keyword>
<keyword evidence="6 10" id="KW-0915">Sodium</keyword>
<dbReference type="GO" id="GO:0005886">
    <property type="term" value="C:plasma membrane"/>
    <property type="evidence" value="ECO:0007669"/>
    <property type="project" value="UniProtKB-SubCell"/>
</dbReference>
<dbReference type="PANTHER" id="PTHR10110">
    <property type="entry name" value="SODIUM/HYDROGEN EXCHANGER"/>
    <property type="match status" value="1"/>
</dbReference>
<dbReference type="Proteomes" id="UP000000333">
    <property type="component" value="Chromosome"/>
</dbReference>
<dbReference type="EMBL" id="CP002106">
    <property type="protein sequence ID" value="ADK68663.1"/>
    <property type="molecule type" value="Genomic_DNA"/>
</dbReference>
<feature type="transmembrane region" description="Helical" evidence="10">
    <location>
        <begin position="312"/>
        <end position="337"/>
    </location>
</feature>
<evidence type="ECO:0000256" key="1">
    <source>
        <dbReference type="ARBA" id="ARBA00004651"/>
    </source>
</evidence>
<name>E1QX10_OLSUV</name>
<dbReference type="PANTHER" id="PTHR10110:SF86">
    <property type="entry name" value="SODIUM_HYDROGEN EXCHANGER 7"/>
    <property type="match status" value="1"/>
</dbReference>
<dbReference type="PATRIC" id="fig|633147.7.peg.1263"/>
<dbReference type="RefSeq" id="WP_013252415.1">
    <property type="nucleotide sequence ID" value="NC_014363.1"/>
</dbReference>
<reference evidence="12 13" key="1">
    <citation type="journal article" date="2010" name="Stand. Genomic Sci.">
        <title>Complete genome sequence of Olsenella uli type strain (VPI D76D-27C).</title>
        <authorList>
            <person name="Goker M."/>
            <person name="Held B."/>
            <person name="Lucas S."/>
            <person name="Nolan M."/>
            <person name="Yasawong M."/>
            <person name="Glavina Del Rio T."/>
            <person name="Tice H."/>
            <person name="Cheng J.F."/>
            <person name="Bruce D."/>
            <person name="Detter J.C."/>
            <person name="Tapia R."/>
            <person name="Han C."/>
            <person name="Goodwin L."/>
            <person name="Pitluck S."/>
            <person name="Liolios K."/>
            <person name="Ivanova N."/>
            <person name="Mavromatis K."/>
            <person name="Mikhailova N."/>
            <person name="Pati A."/>
            <person name="Chen A."/>
            <person name="Palaniappan K."/>
            <person name="Land M."/>
            <person name="Hauser L."/>
            <person name="Chang Y.J."/>
            <person name="Jeffries C.D."/>
            <person name="Rohde M."/>
            <person name="Sikorski J."/>
            <person name="Pukall R."/>
            <person name="Woyke T."/>
            <person name="Bristow J."/>
            <person name="Eisen J.A."/>
            <person name="Markowitz V."/>
            <person name="Hugenholtz P."/>
            <person name="Kyrpides N.C."/>
            <person name="Klenk H.P."/>
            <person name="Lapidus A."/>
        </authorList>
    </citation>
    <scope>NUCLEOTIDE SEQUENCE [LARGE SCALE GENOMIC DNA]</scope>
    <source>
        <strain evidence="13">ATCC 49627 / DSM 7084 / CIP 109912 / JCM 12494 / NCIMB 702895 / VPI D76D-27C</strain>
    </source>
</reference>
<dbReference type="GeneID" id="78512949"/>
<keyword evidence="10" id="KW-0050">Antiport</keyword>
<dbReference type="GO" id="GO:0015385">
    <property type="term" value="F:sodium:proton antiporter activity"/>
    <property type="evidence" value="ECO:0007669"/>
    <property type="project" value="InterPro"/>
</dbReference>
<dbReference type="Pfam" id="PF00999">
    <property type="entry name" value="Na_H_Exchanger"/>
    <property type="match status" value="1"/>
</dbReference>
<dbReference type="eggNOG" id="COG0025">
    <property type="taxonomic scope" value="Bacteria"/>
</dbReference>
<comment type="subcellular location">
    <subcellularLocation>
        <location evidence="1 10">Cell membrane</location>
        <topology evidence="1 10">Multi-pass membrane protein</topology>
    </subcellularLocation>
</comment>
<feature type="transmembrane region" description="Helical" evidence="10">
    <location>
        <begin position="184"/>
        <end position="209"/>
    </location>
</feature>
<evidence type="ECO:0000256" key="8">
    <source>
        <dbReference type="ARBA" id="ARBA00023136"/>
    </source>
</evidence>
<evidence type="ECO:0000313" key="12">
    <source>
        <dbReference type="EMBL" id="ADK68663.1"/>
    </source>
</evidence>
<dbReference type="KEGG" id="ols:Olsu_1564"/>
<dbReference type="STRING" id="633147.Olsu_1564"/>
<feature type="transmembrane region" description="Helical" evidence="10">
    <location>
        <begin position="275"/>
        <end position="300"/>
    </location>
</feature>
<organism evidence="12 13">
    <name type="scientific">Olsenella uli (strain ATCC 49627 / DSM 7084 / CCUG 31166 / CIP 109912 / JCM 12494 / LMG 11480 / NCIMB 702895 / VPI D76D-27C)</name>
    <name type="common">Lactobacillus uli</name>
    <dbReference type="NCBI Taxonomy" id="633147"/>
    <lineage>
        <taxon>Bacteria</taxon>
        <taxon>Bacillati</taxon>
        <taxon>Actinomycetota</taxon>
        <taxon>Coriobacteriia</taxon>
        <taxon>Coriobacteriales</taxon>
        <taxon>Atopobiaceae</taxon>
        <taxon>Olsenella</taxon>
    </lineage>
</organism>
<feature type="transmembrane region" description="Helical" evidence="10">
    <location>
        <begin position="85"/>
        <end position="104"/>
    </location>
</feature>
<evidence type="ECO:0000313" key="13">
    <source>
        <dbReference type="Proteomes" id="UP000000333"/>
    </source>
</evidence>
<gene>
    <name evidence="12" type="ordered locus">Olsu_1564</name>
</gene>
<evidence type="ECO:0000259" key="11">
    <source>
        <dbReference type="Pfam" id="PF00999"/>
    </source>
</evidence>
<proteinExistence type="inferred from homology"/>
<comment type="function">
    <text evidence="10">Na(+)/H(+) antiporter that extrudes sodium in exchange for external protons.</text>
</comment>
<dbReference type="InterPro" id="IPR018422">
    <property type="entry name" value="Cation/H_exchanger_CPA1"/>
</dbReference>
<feature type="transmembrane region" description="Helical" evidence="10">
    <location>
        <begin position="229"/>
        <end position="254"/>
    </location>
</feature>
<feature type="transmembrane region" description="Helical" evidence="10">
    <location>
        <begin position="357"/>
        <end position="378"/>
    </location>
</feature>
<dbReference type="OrthoDB" id="9809206at2"/>
<dbReference type="AlphaFoldDB" id="E1QX10"/>
<keyword evidence="3 10" id="KW-1003">Cell membrane</keyword>
<feature type="transmembrane region" description="Helical" evidence="10">
    <location>
        <begin position="390"/>
        <end position="407"/>
    </location>
</feature>
<evidence type="ECO:0000256" key="6">
    <source>
        <dbReference type="ARBA" id="ARBA00023053"/>
    </source>
</evidence>